<dbReference type="EC" id="6.3.2.2" evidence="3 10"/>
<evidence type="ECO:0000256" key="9">
    <source>
        <dbReference type="ARBA" id="ARBA00032122"/>
    </source>
</evidence>
<evidence type="ECO:0000256" key="8">
    <source>
        <dbReference type="ARBA" id="ARBA00030585"/>
    </source>
</evidence>
<keyword evidence="13" id="KW-1185">Reference proteome</keyword>
<comment type="caution">
    <text evidence="11">The sequence shown here is derived from an EMBL/GenBank/DDBJ whole genome shotgun (WGS) entry which is preliminary data.</text>
</comment>
<dbReference type="Gene3D" id="1.10.8.960">
    <property type="match status" value="1"/>
</dbReference>
<dbReference type="SUPFAM" id="SSF55931">
    <property type="entry name" value="Glutamine synthetase/guanido kinase"/>
    <property type="match status" value="1"/>
</dbReference>
<dbReference type="InterPro" id="IPR004308">
    <property type="entry name" value="GCS"/>
</dbReference>
<dbReference type="GO" id="GO:0017109">
    <property type="term" value="C:glutamate-cysteine ligase complex"/>
    <property type="evidence" value="ECO:0007669"/>
    <property type="project" value="TreeGrafter"/>
</dbReference>
<comment type="similarity">
    <text evidence="2 10">Belongs to the glutamate--cysteine ligase type 3 family.</text>
</comment>
<dbReference type="Proteomes" id="UP000320475">
    <property type="component" value="Unassembled WGS sequence"/>
</dbReference>
<dbReference type="GO" id="GO:0004357">
    <property type="term" value="F:glutamate-cysteine ligase activity"/>
    <property type="evidence" value="ECO:0007669"/>
    <property type="project" value="UniProtKB-UniRule"/>
</dbReference>
<dbReference type="Pfam" id="PF03074">
    <property type="entry name" value="GCS"/>
    <property type="match status" value="1"/>
</dbReference>
<gene>
    <name evidence="11" type="primary">GSH1</name>
    <name evidence="11" type="ORF">SeLEV6574_g07846</name>
    <name evidence="12" type="ORF">SeMB42_g03390</name>
</gene>
<dbReference type="EMBL" id="QEAN01000119">
    <property type="protein sequence ID" value="TPX47301.1"/>
    <property type="molecule type" value="Genomic_DNA"/>
</dbReference>
<evidence type="ECO:0000256" key="5">
    <source>
        <dbReference type="ARBA" id="ARBA00022684"/>
    </source>
</evidence>
<dbReference type="PANTHER" id="PTHR11164">
    <property type="entry name" value="GLUTAMATE CYSTEINE LIGASE"/>
    <property type="match status" value="1"/>
</dbReference>
<dbReference type="GO" id="GO:0005524">
    <property type="term" value="F:ATP binding"/>
    <property type="evidence" value="ECO:0007669"/>
    <property type="project" value="UniProtKB-UniRule"/>
</dbReference>
<evidence type="ECO:0000256" key="4">
    <source>
        <dbReference type="ARBA" id="ARBA00022598"/>
    </source>
</evidence>
<dbReference type="FunFam" id="3.30.590.50:FF:000001">
    <property type="entry name" value="Glutamate-cysteine ligase Gcs1"/>
    <property type="match status" value="1"/>
</dbReference>
<evidence type="ECO:0000313" key="14">
    <source>
        <dbReference type="Proteomes" id="UP000320475"/>
    </source>
</evidence>
<evidence type="ECO:0000256" key="3">
    <source>
        <dbReference type="ARBA" id="ARBA00012220"/>
    </source>
</evidence>
<dbReference type="OrthoDB" id="7939818at2759"/>
<dbReference type="GO" id="GO:0006750">
    <property type="term" value="P:glutathione biosynthetic process"/>
    <property type="evidence" value="ECO:0007669"/>
    <property type="project" value="UniProtKB-UniRule"/>
</dbReference>
<dbReference type="UniPathway" id="UPA00142">
    <property type="reaction ID" value="UER00209"/>
</dbReference>
<keyword evidence="7 10" id="KW-0067">ATP-binding</keyword>
<keyword evidence="6 10" id="KW-0547">Nucleotide-binding</keyword>
<dbReference type="EMBL" id="QEAM01000631">
    <property type="protein sequence ID" value="TPX37849.1"/>
    <property type="molecule type" value="Genomic_DNA"/>
</dbReference>
<dbReference type="AlphaFoldDB" id="A0A507CFA7"/>
<organism evidence="11 14">
    <name type="scientific">Synchytrium endobioticum</name>
    <dbReference type="NCBI Taxonomy" id="286115"/>
    <lineage>
        <taxon>Eukaryota</taxon>
        <taxon>Fungi</taxon>
        <taxon>Fungi incertae sedis</taxon>
        <taxon>Chytridiomycota</taxon>
        <taxon>Chytridiomycota incertae sedis</taxon>
        <taxon>Chytridiomycetes</taxon>
        <taxon>Synchytriales</taxon>
        <taxon>Synchytriaceae</taxon>
        <taxon>Synchytrium</taxon>
    </lineage>
</organism>
<proteinExistence type="inferred from homology"/>
<dbReference type="VEuPathDB" id="FungiDB:SeMB42_g03390"/>
<dbReference type="Gene3D" id="3.30.590.50">
    <property type="match status" value="2"/>
</dbReference>
<evidence type="ECO:0000256" key="10">
    <source>
        <dbReference type="RuleBase" id="RU367135"/>
    </source>
</evidence>
<evidence type="ECO:0000256" key="6">
    <source>
        <dbReference type="ARBA" id="ARBA00022741"/>
    </source>
</evidence>
<evidence type="ECO:0000313" key="12">
    <source>
        <dbReference type="EMBL" id="TPX47301.1"/>
    </source>
</evidence>
<evidence type="ECO:0000256" key="1">
    <source>
        <dbReference type="ARBA" id="ARBA00005006"/>
    </source>
</evidence>
<keyword evidence="5 10" id="KW-0317">Glutathione biosynthesis</keyword>
<sequence length="697" mass="78028">MGLLSLGTPLRWNDAHQYADHVRKHGIIQLLNIWQRLKTRRRDHLIWGDEVEYIVVALDHDLRKASVSLAGYDGLLKLQAMEASAMLKGLAFNTSWKPEYGKYMLEGTPGLPFAPTLVDLLGVEDNMKTRRLLAQSVLGTNNAVLTLVNFPRLGCPNFSLPPASPAPFDGKASRSLFIPDDAINPHPRFSTLTANIRERRQSKVSINLPIYHDSNTPRPFLEPLPPSLSSLSNTQIADVALYSCSDSHNAARAARDKVLHLDPSLPLPSLPDIIPDAKPDHVYLDAMCFGMGCCCLQLTFQACSVEEARRLYDQLAVISPIMLAITAACPIFRGYLTDVDCRWNTIAASVDDRTKEERGVEPLSIDKYRIAKSRYDSIDSYLSPGPNYSGGCSSIELDDGVNGDRGNGFFHPKYNDIPLVFDEQIRNQLLEGGMDDLLAQHFAHLFIRDPLVVFRELLDQDDHKSSDHFENIQSTNWQTMRFKPPPVGQNIGWRVEFRSMEVQLTDYENAAYALFVVLLTRTILSFDLNFYLPISKVDDNLQRAQKRNAAMEETFWFRKHVMGNPDVHLPMTNGTTIPSSSTNGHVSDDSYEEMTMAEIFNGKPASGFAGLISLVEAYLASAKLDFTTITALNKYVGLVRAKSTGQLPTTATWIRQFIMSHPSYNHDSVVNEDITYDLCKTVHEFAHCEGRVPGLNC</sequence>
<accession>A0A507CFA7</accession>
<dbReference type="Proteomes" id="UP000317494">
    <property type="component" value="Unassembled WGS sequence"/>
</dbReference>
<reference evidence="13 14" key="1">
    <citation type="journal article" date="2019" name="Sci. Rep.">
        <title>Comparative genomics of chytrid fungi reveal insights into the obligate biotrophic and pathogenic lifestyle of Synchytrium endobioticum.</title>
        <authorList>
            <person name="van de Vossenberg B.T.L.H."/>
            <person name="Warris S."/>
            <person name="Nguyen H.D.T."/>
            <person name="van Gent-Pelzer M.P.E."/>
            <person name="Joly D.L."/>
            <person name="van de Geest H.C."/>
            <person name="Bonants P.J.M."/>
            <person name="Smith D.S."/>
            <person name="Levesque C.A."/>
            <person name="van der Lee T.A.J."/>
        </authorList>
    </citation>
    <scope>NUCLEOTIDE SEQUENCE [LARGE SCALE GENOMIC DNA]</scope>
    <source>
        <strain evidence="11 14">LEV6574</strain>
        <strain evidence="12 13">MB42</strain>
    </source>
</reference>
<protein>
    <recommendedName>
        <fullName evidence="3 10">Glutamate--cysteine ligase</fullName>
        <ecNumber evidence="3 10">6.3.2.2</ecNumber>
    </recommendedName>
    <alternativeName>
        <fullName evidence="9 10">Gamma-ECS</fullName>
    </alternativeName>
    <alternativeName>
        <fullName evidence="8 10">Gamma-glutamylcysteine synthetase</fullName>
    </alternativeName>
</protein>
<dbReference type="InterPro" id="IPR014746">
    <property type="entry name" value="Gln_synth/guanido_kin_cat_dom"/>
</dbReference>
<name>A0A507CFA7_9FUNG</name>
<comment type="catalytic activity">
    <reaction evidence="10">
        <text>L-cysteine + L-glutamate + ATP = gamma-L-glutamyl-L-cysteine + ADP + phosphate + H(+)</text>
        <dbReference type="Rhea" id="RHEA:13285"/>
        <dbReference type="ChEBI" id="CHEBI:15378"/>
        <dbReference type="ChEBI" id="CHEBI:29985"/>
        <dbReference type="ChEBI" id="CHEBI:30616"/>
        <dbReference type="ChEBI" id="CHEBI:35235"/>
        <dbReference type="ChEBI" id="CHEBI:43474"/>
        <dbReference type="ChEBI" id="CHEBI:58173"/>
        <dbReference type="ChEBI" id="CHEBI:456216"/>
        <dbReference type="EC" id="6.3.2.2"/>
    </reaction>
</comment>
<evidence type="ECO:0000313" key="13">
    <source>
        <dbReference type="Proteomes" id="UP000317494"/>
    </source>
</evidence>
<evidence type="ECO:0000313" key="11">
    <source>
        <dbReference type="EMBL" id="TPX37849.1"/>
    </source>
</evidence>
<keyword evidence="4 10" id="KW-0436">Ligase</keyword>
<comment type="pathway">
    <text evidence="1 10">Sulfur metabolism; glutathione biosynthesis; glutathione from L-cysteine and L-glutamate: step 1/2.</text>
</comment>
<dbReference type="PANTHER" id="PTHR11164:SF0">
    <property type="entry name" value="GLUTAMATE--CYSTEINE LIGASE CATALYTIC SUBUNIT"/>
    <property type="match status" value="1"/>
</dbReference>
<evidence type="ECO:0000256" key="7">
    <source>
        <dbReference type="ARBA" id="ARBA00022840"/>
    </source>
</evidence>
<evidence type="ECO:0000256" key="2">
    <source>
        <dbReference type="ARBA" id="ARBA00008100"/>
    </source>
</evidence>
<dbReference type="STRING" id="286115.A0A507CFA7"/>